<accession>A0A5R9G5C4</accession>
<dbReference type="SUPFAM" id="SSF51011">
    <property type="entry name" value="Glycosyl hydrolase domain"/>
    <property type="match status" value="1"/>
</dbReference>
<dbReference type="PRINTS" id="PR00740">
    <property type="entry name" value="GLHYDRLASE27"/>
</dbReference>
<keyword evidence="5" id="KW-0119">Carbohydrate metabolism</keyword>
<dbReference type="EC" id="3.2.1.22" evidence="8"/>
<evidence type="ECO:0000259" key="10">
    <source>
        <dbReference type="Pfam" id="PF03442"/>
    </source>
</evidence>
<dbReference type="Pfam" id="PF03442">
    <property type="entry name" value="CBM_X2"/>
    <property type="match status" value="6"/>
</dbReference>
<evidence type="ECO:0000256" key="5">
    <source>
        <dbReference type="ARBA" id="ARBA00023277"/>
    </source>
</evidence>
<dbReference type="InterPro" id="IPR017853">
    <property type="entry name" value="GH"/>
</dbReference>
<keyword evidence="8" id="KW-1015">Disulfide bond</keyword>
<keyword evidence="6 8" id="KW-0326">Glycosidase</keyword>
<feature type="domain" description="Carbohydrate binding X2" evidence="10">
    <location>
        <begin position="930"/>
        <end position="1008"/>
    </location>
</feature>
<evidence type="ECO:0000256" key="7">
    <source>
        <dbReference type="ARBA" id="ARBA00023326"/>
    </source>
</evidence>
<dbReference type="InterPro" id="IPR013783">
    <property type="entry name" value="Ig-like_fold"/>
</dbReference>
<dbReference type="Gene3D" id="2.60.40.1180">
    <property type="entry name" value="Golgi alpha-mannosidase II"/>
    <property type="match status" value="1"/>
</dbReference>
<reference evidence="12 13" key="1">
    <citation type="submission" date="2019-05" db="EMBL/GenBank/DDBJ databases">
        <authorList>
            <person name="Narsing Rao M.P."/>
            <person name="Li W.J."/>
        </authorList>
    </citation>
    <scope>NUCLEOTIDE SEQUENCE [LARGE SCALE GENOMIC DNA]</scope>
    <source>
        <strain evidence="12 13">SYSU_K30003</strain>
    </source>
</reference>
<dbReference type="InterPro" id="IPR002241">
    <property type="entry name" value="Glyco_hydro_27"/>
</dbReference>
<feature type="domain" description="Carbohydrate binding X2" evidence="10">
    <location>
        <begin position="620"/>
        <end position="702"/>
    </location>
</feature>
<feature type="domain" description="Alpha galactosidase C-terminal" evidence="11">
    <location>
        <begin position="494"/>
        <end position="568"/>
    </location>
</feature>
<dbReference type="Pfam" id="PF16499">
    <property type="entry name" value="Melibiase_2"/>
    <property type="match status" value="2"/>
</dbReference>
<dbReference type="Pfam" id="PF05345">
    <property type="entry name" value="He_PIG"/>
    <property type="match status" value="1"/>
</dbReference>
<dbReference type="GO" id="GO:0016020">
    <property type="term" value="C:membrane"/>
    <property type="evidence" value="ECO:0007669"/>
    <property type="project" value="InterPro"/>
</dbReference>
<keyword evidence="7" id="KW-0624">Polysaccharide degradation</keyword>
<evidence type="ECO:0000313" key="12">
    <source>
        <dbReference type="EMBL" id="TLS51567.1"/>
    </source>
</evidence>
<dbReference type="OrthoDB" id="9807519at2"/>
<dbReference type="InterPro" id="IPR013780">
    <property type="entry name" value="Glyco_hydro_b"/>
</dbReference>
<proteinExistence type="inferred from homology"/>
<dbReference type="InterPro" id="IPR015919">
    <property type="entry name" value="Cadherin-like_sf"/>
</dbReference>
<feature type="domain" description="Carbohydrate binding X2" evidence="10">
    <location>
        <begin position="1116"/>
        <end position="1198"/>
    </location>
</feature>
<name>A0A5R9G5C4_9BACL</name>
<dbReference type="CDD" id="cd14792">
    <property type="entry name" value="GH27"/>
    <property type="match status" value="1"/>
</dbReference>
<dbReference type="Pfam" id="PF17801">
    <property type="entry name" value="Melibiase_C"/>
    <property type="match status" value="1"/>
</dbReference>
<dbReference type="Gene3D" id="2.60.120.260">
    <property type="entry name" value="Galactose-binding domain-like"/>
    <property type="match status" value="3"/>
</dbReference>
<dbReference type="InterPro" id="IPR005102">
    <property type="entry name" value="Carbo-bd_X2"/>
</dbReference>
<keyword evidence="2" id="KW-0732">Signal</keyword>
<evidence type="ECO:0000256" key="3">
    <source>
        <dbReference type="ARBA" id="ARBA00022801"/>
    </source>
</evidence>
<comment type="caution">
    <text evidence="12">The sequence shown here is derived from an EMBL/GenBank/DDBJ whole genome shotgun (WGS) entry which is preliminary data.</text>
</comment>
<comment type="catalytic activity">
    <reaction evidence="8">
        <text>Hydrolysis of terminal, non-reducing alpha-D-galactose residues in alpha-D-galactosides, including galactose oligosaccharides, galactomannans and galactolipids.</text>
        <dbReference type="EC" id="3.2.1.22"/>
    </reaction>
</comment>
<dbReference type="SUPFAM" id="SSF51445">
    <property type="entry name" value="(Trans)glycosidases"/>
    <property type="match status" value="1"/>
</dbReference>
<feature type="domain" description="Carbohydrate binding X2" evidence="10">
    <location>
        <begin position="1022"/>
        <end position="1104"/>
    </location>
</feature>
<organism evidence="12 13">
    <name type="scientific">Paenibacillus antri</name>
    <dbReference type="NCBI Taxonomy" id="2582848"/>
    <lineage>
        <taxon>Bacteria</taxon>
        <taxon>Bacillati</taxon>
        <taxon>Bacillota</taxon>
        <taxon>Bacilli</taxon>
        <taxon>Bacillales</taxon>
        <taxon>Paenibacillaceae</taxon>
        <taxon>Paenibacillus</taxon>
    </lineage>
</organism>
<keyword evidence="3 8" id="KW-0378">Hydrolase</keyword>
<feature type="domain" description="Carbohydrate binding X2" evidence="10">
    <location>
        <begin position="715"/>
        <end position="794"/>
    </location>
</feature>
<gene>
    <name evidence="12" type="ORF">FE782_13760</name>
</gene>
<evidence type="ECO:0000256" key="9">
    <source>
        <dbReference type="SAM" id="Phobius"/>
    </source>
</evidence>
<feature type="transmembrane region" description="Helical" evidence="9">
    <location>
        <begin position="130"/>
        <end position="149"/>
    </location>
</feature>
<dbReference type="PANTHER" id="PTHR11452">
    <property type="entry name" value="ALPHA-GALACTOSIDASE/ALPHA-N-ACETYLGALACTOSAMINIDASE"/>
    <property type="match status" value="1"/>
</dbReference>
<dbReference type="Gene3D" id="2.60.40.10">
    <property type="entry name" value="Immunoglobulins"/>
    <property type="match status" value="6"/>
</dbReference>
<dbReference type="SUPFAM" id="SSF49313">
    <property type="entry name" value="Cadherin-like"/>
    <property type="match status" value="1"/>
</dbReference>
<keyword evidence="9" id="KW-0812">Transmembrane</keyword>
<keyword evidence="9" id="KW-1133">Transmembrane helix</keyword>
<evidence type="ECO:0000256" key="8">
    <source>
        <dbReference type="RuleBase" id="RU361168"/>
    </source>
</evidence>
<dbReference type="Gene3D" id="3.20.20.70">
    <property type="entry name" value="Aldolase class I"/>
    <property type="match status" value="1"/>
</dbReference>
<keyword evidence="4" id="KW-0136">Cellulose degradation</keyword>
<evidence type="ECO:0000259" key="11">
    <source>
        <dbReference type="Pfam" id="PF17801"/>
    </source>
</evidence>
<evidence type="ECO:0000256" key="6">
    <source>
        <dbReference type="ARBA" id="ARBA00023295"/>
    </source>
</evidence>
<evidence type="ECO:0000256" key="4">
    <source>
        <dbReference type="ARBA" id="ARBA00023001"/>
    </source>
</evidence>
<keyword evidence="13" id="KW-1185">Reference proteome</keyword>
<dbReference type="Proteomes" id="UP000309676">
    <property type="component" value="Unassembled WGS sequence"/>
</dbReference>
<dbReference type="GO" id="GO:0004557">
    <property type="term" value="F:alpha-galactosidase activity"/>
    <property type="evidence" value="ECO:0007669"/>
    <property type="project" value="UniProtKB-EC"/>
</dbReference>
<evidence type="ECO:0000256" key="2">
    <source>
        <dbReference type="ARBA" id="ARBA00022729"/>
    </source>
</evidence>
<keyword evidence="9" id="KW-0472">Membrane</keyword>
<dbReference type="GO" id="GO:0005509">
    <property type="term" value="F:calcium ion binding"/>
    <property type="evidence" value="ECO:0007669"/>
    <property type="project" value="InterPro"/>
</dbReference>
<sequence length="1595" mass="171950">MVARIRTIISTKAACIRCIPGGARRRSCTACCCFSRKRSARRQAANRWKNVGARGYSRPCLASESGNRYAAAPNCPLDFRRRCTPNHPIVRIPGRCRSDILTLGKRCQFYFEERDFVLNRVSLRVRRLRIALLTFVISVAQIAAGLPALPGAGTALAADNGLAERPYMGWSSYSMQVYSGNGQWITAEQIMAQSDAMHEKLQPYGYEYINIDAAWNGGMDEYGRPIPSETLYPNGLDEVIDHVHANGQKIGLYAIPGLSKEAYALDLPIYGAEGCSMRDIAAQPLRTGDYWDIGYKIDFSNPCAQKYIDSVADVFGEWGIDFLKFDSVTPGSGHNNTSIDARDDVKAWSQALKPHGIWLELSWALDHNYADYWKEYANGWRIDWDIECYCEGVALTKWENIERLFPLAAKWWREAGPGGWNDFDSLNIGNGAMDGLTPIERQTAMTFWSISSAQLYTGNDMTNLDEYGLELLTNEEAIAVNQAGRPGHPVSLDTEQQVWYANNGDGTYSVALFNLGDAPATVRANWNDLGIEGAASVRDLWSHAELGTFQDGFVAADLPAHGSRLLKVTVSDGGAATANDDDTGMRYAGDWVRNGGNELSAASQNVSVVVSDGEAANSAIEPTTATFDRKSGLQTDVATEIDFRGNTLTGITFGGAALTEGTDYTLDGGTLTIKKEYLAARSVGTVNLTLTFSAGKPQTFSIQVTDSTTQNSSANPGAIRFDKHPEAQADATATLTLRGNALERIEIGGAALTPDVDYTLSGGTVTFKKAYLATLPSGTHDVAFAFSAGAPQTIDLIVKDSSQGGTYAINDDHPSIAYHGPWNYSYNRNLGDYNNDVHFLEADGEYFENTFEGTGVEVITELDPSQGVIDFYVDGEYKQTVNAVNTGRLAQQSVFHVADLPNGTHTLSAVKRSGWFMLLDRLRVTLPDLIAPHAANFDKSAAQQADLQVRLTRPGFVGVADTVTSLVYGTDYTVAGDVVTIQRPYLAAQPVGTSKLTFAFEGGATQELRLAIADSAAPNSVIAPTAASFDKNEAVRADVLTTLTANGNTLAGIRNGGSALTAGTDYVVEGDAIRVKKEYLATLPAGEANLTLTFSAGAPQTLTITVLDTTAPDSAIRPTSASFDKHADRQADVETTIEPNGNSLVGIRHGDTMLTLGEAYRVSGNLVTIARDFLAAQPTGMVNLELVFDAGRPQTLSIAVHDTALGRYISLNDDASGILYSGSWQSSRSRGLGDYQDDVHYTEKDGDSFEFTFAGTGVELVTEKEGAQGDIDIYIDGEFRQTVSAWSQNRQLQQTVFAVSGLADGAHTLKAVKKNGYYMLLDQLRVRVSDLVEPDRVAFDKRAAEPADVTIETAVDESGLLSVSNGETILVPGTDYVISDDAATIKKEYLASLPLGASYLTFAFRGDYGNDVHATRTNGDAVEYRFSGSGFDWIGPKGPDLGEFDLYVDGMLQATVNAVHDSRQAGRTLFSLSGLPDGEHVVKAVKRSGERMLVDRIVYRIGATELALGAAELPDGTVGETYEARIPATGGVGSHAFEAESKDLPKGLTLGADGVVSGTPTKPGMHKFTVTVTDEAGKTVSQRFSLKIDNPRSGK</sequence>
<dbReference type="InterPro" id="IPR041233">
    <property type="entry name" value="Melibiase_C"/>
</dbReference>
<comment type="similarity">
    <text evidence="1 8">Belongs to the glycosyl hydrolase 27 family.</text>
</comment>
<dbReference type="InterPro" id="IPR014756">
    <property type="entry name" value="Ig_E-set"/>
</dbReference>
<evidence type="ECO:0000313" key="13">
    <source>
        <dbReference type="Proteomes" id="UP000309676"/>
    </source>
</evidence>
<dbReference type="GO" id="GO:0030245">
    <property type="term" value="P:cellulose catabolic process"/>
    <property type="evidence" value="ECO:0007669"/>
    <property type="project" value="UniProtKB-KW"/>
</dbReference>
<dbReference type="InterPro" id="IPR013785">
    <property type="entry name" value="Aldolase_TIM"/>
</dbReference>
<protein>
    <recommendedName>
        <fullName evidence="8">Alpha-galactosidase</fullName>
        <ecNumber evidence="8">3.2.1.22</ecNumber>
    </recommendedName>
    <alternativeName>
        <fullName evidence="8">Melibiase</fullName>
    </alternativeName>
</protein>
<feature type="domain" description="Carbohydrate binding X2" evidence="10">
    <location>
        <begin position="1333"/>
        <end position="1406"/>
    </location>
</feature>
<dbReference type="EMBL" id="VCIW01000008">
    <property type="protein sequence ID" value="TLS51567.1"/>
    <property type="molecule type" value="Genomic_DNA"/>
</dbReference>
<dbReference type="SUPFAM" id="SSF81296">
    <property type="entry name" value="E set domains"/>
    <property type="match status" value="6"/>
</dbReference>
<dbReference type="PANTHER" id="PTHR11452:SF33">
    <property type="entry name" value="ALPHA-GALACTOSIDASE 2"/>
    <property type="match status" value="1"/>
</dbReference>
<evidence type="ECO:0000256" key="1">
    <source>
        <dbReference type="ARBA" id="ARBA00009743"/>
    </source>
</evidence>